<evidence type="ECO:0000256" key="13">
    <source>
        <dbReference type="ARBA" id="ARBA00032464"/>
    </source>
</evidence>
<gene>
    <name evidence="17" type="ORF">DIABBA_LOCUS4682</name>
</gene>
<evidence type="ECO:0000256" key="1">
    <source>
        <dbReference type="ARBA" id="ARBA00001589"/>
    </source>
</evidence>
<dbReference type="InterPro" id="IPR013658">
    <property type="entry name" value="SGL"/>
</dbReference>
<comment type="cofactor">
    <cofactor evidence="3">
        <name>Mn(2+)</name>
        <dbReference type="ChEBI" id="CHEBI:29035"/>
    </cofactor>
</comment>
<dbReference type="GO" id="GO:0004341">
    <property type="term" value="F:gluconolactonase activity"/>
    <property type="evidence" value="ECO:0007669"/>
    <property type="project" value="UniProtKB-EC"/>
</dbReference>
<evidence type="ECO:0000256" key="5">
    <source>
        <dbReference type="ARBA" id="ARBA00004496"/>
    </source>
</evidence>
<evidence type="ECO:0000256" key="14">
    <source>
        <dbReference type="PIRSR" id="PIRSR605511-1"/>
    </source>
</evidence>
<evidence type="ECO:0000256" key="7">
    <source>
        <dbReference type="ARBA" id="ARBA00013227"/>
    </source>
</evidence>
<dbReference type="InterPro" id="IPR005511">
    <property type="entry name" value="SMP-30"/>
</dbReference>
<dbReference type="OrthoDB" id="423498at2759"/>
<dbReference type="FunFam" id="2.120.10.30:FF:000027">
    <property type="entry name" value="Regucalcin homologue"/>
    <property type="match status" value="1"/>
</dbReference>
<comment type="catalytic activity">
    <reaction evidence="1">
        <text>D-glucono-1,5-lactone + H2O = D-gluconate + H(+)</text>
        <dbReference type="Rhea" id="RHEA:10440"/>
        <dbReference type="ChEBI" id="CHEBI:15377"/>
        <dbReference type="ChEBI" id="CHEBI:15378"/>
        <dbReference type="ChEBI" id="CHEBI:16217"/>
        <dbReference type="ChEBI" id="CHEBI:18391"/>
        <dbReference type="EC" id="3.1.1.17"/>
    </reaction>
</comment>
<evidence type="ECO:0000256" key="12">
    <source>
        <dbReference type="ARBA" id="ARBA00022837"/>
    </source>
</evidence>
<proteinExistence type="inferred from homology"/>
<evidence type="ECO:0000256" key="4">
    <source>
        <dbReference type="ARBA" id="ARBA00001946"/>
    </source>
</evidence>
<keyword evidence="15" id="KW-0862">Zinc</keyword>
<dbReference type="PANTHER" id="PTHR10907:SF66">
    <property type="entry name" value="MIP34848P1-RELATED"/>
    <property type="match status" value="1"/>
</dbReference>
<evidence type="ECO:0000256" key="8">
    <source>
        <dbReference type="ARBA" id="ARBA00016808"/>
    </source>
</evidence>
<dbReference type="PANTHER" id="PTHR10907">
    <property type="entry name" value="REGUCALCIN"/>
    <property type="match status" value="1"/>
</dbReference>
<keyword evidence="18" id="KW-1185">Reference proteome</keyword>
<dbReference type="GO" id="GO:0019853">
    <property type="term" value="P:L-ascorbic acid biosynthetic process"/>
    <property type="evidence" value="ECO:0007669"/>
    <property type="project" value="TreeGrafter"/>
</dbReference>
<dbReference type="EC" id="3.1.1.17" evidence="7"/>
<evidence type="ECO:0000256" key="2">
    <source>
        <dbReference type="ARBA" id="ARBA00001913"/>
    </source>
</evidence>
<keyword evidence="11" id="KW-0378">Hydrolase</keyword>
<dbReference type="Proteomes" id="UP001153709">
    <property type="component" value="Chromosome 3"/>
</dbReference>
<dbReference type="GO" id="GO:0005509">
    <property type="term" value="F:calcium ion binding"/>
    <property type="evidence" value="ECO:0007669"/>
    <property type="project" value="TreeGrafter"/>
</dbReference>
<evidence type="ECO:0000256" key="6">
    <source>
        <dbReference type="ARBA" id="ARBA00008853"/>
    </source>
</evidence>
<dbReference type="Gene3D" id="2.120.10.30">
    <property type="entry name" value="TolB, C-terminal domain"/>
    <property type="match status" value="1"/>
</dbReference>
<dbReference type="SUPFAM" id="SSF63829">
    <property type="entry name" value="Calcium-dependent phosphotriesterase"/>
    <property type="match status" value="1"/>
</dbReference>
<evidence type="ECO:0000313" key="18">
    <source>
        <dbReference type="Proteomes" id="UP001153709"/>
    </source>
</evidence>
<evidence type="ECO:0000256" key="11">
    <source>
        <dbReference type="ARBA" id="ARBA00022801"/>
    </source>
</evidence>
<comment type="subcellular location">
    <subcellularLocation>
        <location evidence="5">Cytoplasm</location>
    </subcellularLocation>
</comment>
<dbReference type="Pfam" id="PF08450">
    <property type="entry name" value="SGL"/>
    <property type="match status" value="1"/>
</dbReference>
<keyword evidence="10 15" id="KW-0479">Metal-binding</keyword>
<evidence type="ECO:0000256" key="9">
    <source>
        <dbReference type="ARBA" id="ARBA00022490"/>
    </source>
</evidence>
<evidence type="ECO:0000313" key="17">
    <source>
        <dbReference type="EMBL" id="CAG9831047.1"/>
    </source>
</evidence>
<dbReference type="PRINTS" id="PR01790">
    <property type="entry name" value="SMP30FAMILY"/>
</dbReference>
<dbReference type="EMBL" id="OU898278">
    <property type="protein sequence ID" value="CAG9831047.1"/>
    <property type="molecule type" value="Genomic_DNA"/>
</dbReference>
<name>A0A9N9SX67_DIABA</name>
<evidence type="ECO:0000256" key="10">
    <source>
        <dbReference type="ARBA" id="ARBA00022723"/>
    </source>
</evidence>
<evidence type="ECO:0000259" key="16">
    <source>
        <dbReference type="Pfam" id="PF08450"/>
    </source>
</evidence>
<comment type="cofactor">
    <cofactor evidence="4">
        <name>Mg(2+)</name>
        <dbReference type="ChEBI" id="CHEBI:18420"/>
    </cofactor>
</comment>
<accession>A0A9N9SX67</accession>
<keyword evidence="12" id="KW-0106">Calcium</keyword>
<feature type="domain" description="SMP-30/Gluconolactonase/LRE-like region" evidence="16">
    <location>
        <begin position="14"/>
        <end position="273"/>
    </location>
</feature>
<dbReference type="GO" id="GO:0005737">
    <property type="term" value="C:cytoplasm"/>
    <property type="evidence" value="ECO:0007669"/>
    <property type="project" value="UniProtKB-SubCell"/>
</dbReference>
<keyword evidence="9" id="KW-0963">Cytoplasm</keyword>
<reference evidence="17" key="1">
    <citation type="submission" date="2022-01" db="EMBL/GenBank/DDBJ databases">
        <authorList>
            <person name="King R."/>
        </authorList>
    </citation>
    <scope>NUCLEOTIDE SEQUENCE</scope>
</reference>
<dbReference type="AlphaFoldDB" id="A0A9N9SX67"/>
<sequence>MAPVIEKLVNGLKIGEGPHWDIQKQCLYFVDMPNSTINKYVPSTKKHTKATIGKHNISIIIPVRGKSDEFLVTIDNTISLIKWDGESSEVGAPKTLYEVEKGTNHVFNDGKCDKTGRLWSGTLGRSIKSLDDVVMKQGSLYSFYKTELLCHRKDISIANGVAFDHKWKKMYYIDSLCYGVDQYDIDLDQGTLSNMKTVFSTKHHGLNNNVLCDGMTIDTNGNLWVALFGASSVYNIDPRTGGVLQVIKFPAVQITSVAFGGRNLDELYVTSANLDGEEKGECPGTLFRVTGLSAKGLPPDEFVA</sequence>
<organism evidence="17 18">
    <name type="scientific">Diabrotica balteata</name>
    <name type="common">Banded cucumber beetle</name>
    <dbReference type="NCBI Taxonomy" id="107213"/>
    <lineage>
        <taxon>Eukaryota</taxon>
        <taxon>Metazoa</taxon>
        <taxon>Ecdysozoa</taxon>
        <taxon>Arthropoda</taxon>
        <taxon>Hexapoda</taxon>
        <taxon>Insecta</taxon>
        <taxon>Pterygota</taxon>
        <taxon>Neoptera</taxon>
        <taxon>Endopterygota</taxon>
        <taxon>Coleoptera</taxon>
        <taxon>Polyphaga</taxon>
        <taxon>Cucujiformia</taxon>
        <taxon>Chrysomeloidea</taxon>
        <taxon>Chrysomelidae</taxon>
        <taxon>Galerucinae</taxon>
        <taxon>Diabroticina</taxon>
        <taxon>Diabroticites</taxon>
        <taxon>Diabrotica</taxon>
    </lineage>
</organism>
<feature type="binding site" evidence="15">
    <location>
        <position position="213"/>
    </location>
    <ligand>
        <name>a divalent metal cation</name>
        <dbReference type="ChEBI" id="CHEBI:60240"/>
    </ligand>
</feature>
<feature type="binding site" evidence="15">
    <location>
        <position position="159"/>
    </location>
    <ligand>
        <name>a divalent metal cation</name>
        <dbReference type="ChEBI" id="CHEBI:60240"/>
    </ligand>
</feature>
<dbReference type="InterPro" id="IPR011042">
    <property type="entry name" value="6-blade_b-propeller_TolB-like"/>
</dbReference>
<comment type="cofactor">
    <cofactor evidence="15">
        <name>Zn(2+)</name>
        <dbReference type="ChEBI" id="CHEBI:29105"/>
    </cofactor>
    <text evidence="15">Binds 1 divalent metal cation per subunit.</text>
</comment>
<evidence type="ECO:0000256" key="15">
    <source>
        <dbReference type="PIRSR" id="PIRSR605511-2"/>
    </source>
</evidence>
<protein>
    <recommendedName>
        <fullName evidence="8">Regucalcin</fullName>
        <ecNumber evidence="7">3.1.1.17</ecNumber>
    </recommendedName>
    <alternativeName>
        <fullName evidence="13">Gluconolactonase</fullName>
    </alternativeName>
</protein>
<feature type="binding site" evidence="15">
    <location>
        <position position="16"/>
    </location>
    <ligand>
        <name>a divalent metal cation</name>
        <dbReference type="ChEBI" id="CHEBI:60240"/>
    </ligand>
</feature>
<comment type="cofactor">
    <cofactor evidence="2">
        <name>Ca(2+)</name>
        <dbReference type="ChEBI" id="CHEBI:29108"/>
    </cofactor>
</comment>
<feature type="active site" description="Proton donor/acceptor" evidence="14">
    <location>
        <position position="213"/>
    </location>
</feature>
<evidence type="ECO:0000256" key="3">
    <source>
        <dbReference type="ARBA" id="ARBA00001936"/>
    </source>
</evidence>
<feature type="binding site" evidence="15">
    <location>
        <position position="108"/>
    </location>
    <ligand>
        <name>substrate</name>
    </ligand>
</feature>
<comment type="similarity">
    <text evidence="6">Belongs to the SMP-30/CGR1 family.</text>
</comment>